<dbReference type="RefSeq" id="WP_092015254.1">
    <property type="nucleotide sequence ID" value="NZ_FOYW01000003.1"/>
</dbReference>
<feature type="region of interest" description="Disordered" evidence="1">
    <location>
        <begin position="26"/>
        <end position="67"/>
    </location>
</feature>
<reference evidence="2 3" key="1">
    <citation type="submission" date="2016-10" db="EMBL/GenBank/DDBJ databases">
        <authorList>
            <person name="de Groot N.N."/>
        </authorList>
    </citation>
    <scope>NUCLEOTIDE SEQUENCE [LARGE SCALE GENOMIC DNA]</scope>
    <source>
        <strain evidence="2 3">CGMCC 1.9167</strain>
    </source>
</reference>
<proteinExistence type="predicted"/>
<name>A0A1I6JPJ2_9GAMM</name>
<evidence type="ECO:0000313" key="3">
    <source>
        <dbReference type="Proteomes" id="UP000198644"/>
    </source>
</evidence>
<accession>A0A1I6JPJ2</accession>
<gene>
    <name evidence="2" type="ORF">SAMN05216203_3117</name>
</gene>
<dbReference type="AlphaFoldDB" id="A0A1I6JPJ2"/>
<feature type="compositionally biased region" description="Basic and acidic residues" evidence="1">
    <location>
        <begin position="47"/>
        <end position="60"/>
    </location>
</feature>
<sequence length="67" mass="7494">MTVLVLDRPELIARAAALEAAQANREVPVEQARVMQPENRIPAETQPRLERSEELLERESSGLALMV</sequence>
<dbReference type="Proteomes" id="UP000198644">
    <property type="component" value="Unassembled WGS sequence"/>
</dbReference>
<organism evidence="2 3">
    <name type="scientific">Marinobacter daqiaonensis</name>
    <dbReference type="NCBI Taxonomy" id="650891"/>
    <lineage>
        <taxon>Bacteria</taxon>
        <taxon>Pseudomonadati</taxon>
        <taxon>Pseudomonadota</taxon>
        <taxon>Gammaproteobacteria</taxon>
        <taxon>Pseudomonadales</taxon>
        <taxon>Marinobacteraceae</taxon>
        <taxon>Marinobacter</taxon>
    </lineage>
</organism>
<protein>
    <submittedName>
        <fullName evidence="2">Uncharacterized protein</fullName>
    </submittedName>
</protein>
<dbReference type="EMBL" id="FOYW01000003">
    <property type="protein sequence ID" value="SFR80821.1"/>
    <property type="molecule type" value="Genomic_DNA"/>
</dbReference>
<evidence type="ECO:0000313" key="2">
    <source>
        <dbReference type="EMBL" id="SFR80821.1"/>
    </source>
</evidence>
<keyword evidence="3" id="KW-1185">Reference proteome</keyword>
<evidence type="ECO:0000256" key="1">
    <source>
        <dbReference type="SAM" id="MobiDB-lite"/>
    </source>
</evidence>